<keyword evidence="9 10" id="KW-0472">Membrane</keyword>
<evidence type="ECO:0000259" key="12">
    <source>
        <dbReference type="Pfam" id="PF01610"/>
    </source>
</evidence>
<evidence type="ECO:0000256" key="5">
    <source>
        <dbReference type="ARBA" id="ARBA00022989"/>
    </source>
</evidence>
<feature type="domain" description="Fatty acid desaturase" evidence="11">
    <location>
        <begin position="9"/>
        <end position="213"/>
    </location>
</feature>
<comment type="similarity">
    <text evidence="2">Belongs to the fatty acid desaturase type 2 family.</text>
</comment>
<evidence type="ECO:0000256" key="4">
    <source>
        <dbReference type="ARBA" id="ARBA00022832"/>
    </source>
</evidence>
<dbReference type="InterPro" id="IPR002560">
    <property type="entry name" value="Transposase_DDE"/>
</dbReference>
<evidence type="ECO:0000256" key="3">
    <source>
        <dbReference type="ARBA" id="ARBA00022692"/>
    </source>
</evidence>
<keyword evidence="3 10" id="KW-0812">Transmembrane</keyword>
<evidence type="ECO:0000259" key="11">
    <source>
        <dbReference type="Pfam" id="PF00487"/>
    </source>
</evidence>
<evidence type="ECO:0000256" key="2">
    <source>
        <dbReference type="ARBA" id="ARBA00008749"/>
    </source>
</evidence>
<accession>A0ABZ0SAV4</accession>
<dbReference type="PANTHER" id="PTHR11351">
    <property type="entry name" value="ACYL-COA DESATURASE"/>
    <property type="match status" value="1"/>
</dbReference>
<name>A0ABZ0SAV4_9GAMM</name>
<evidence type="ECO:0000256" key="6">
    <source>
        <dbReference type="ARBA" id="ARBA00023002"/>
    </source>
</evidence>
<feature type="transmembrane region" description="Helical" evidence="10">
    <location>
        <begin position="12"/>
        <end position="32"/>
    </location>
</feature>
<dbReference type="PANTHER" id="PTHR11351:SF33">
    <property type="entry name" value="DELTA-9 FATTY ACID DESATURASE, DESA"/>
    <property type="match status" value="1"/>
</dbReference>
<evidence type="ECO:0000256" key="9">
    <source>
        <dbReference type="ARBA" id="ARBA00023136"/>
    </source>
</evidence>
<reference evidence="13 14" key="1">
    <citation type="journal article" date="2023" name="Microorganisms">
        <title>Thiorhodovibrio frisius and Trv. litoralis spp. nov., Two Novel Members from a Clade of Fastidious Purple Sulfur Bacteria That Exhibit Unique Red-Shifted Light-Harvesting Capabilities.</title>
        <authorList>
            <person name="Methner A."/>
            <person name="Kuzyk S.B."/>
            <person name="Petersen J."/>
            <person name="Bauer S."/>
            <person name="Brinkmann H."/>
            <person name="Sichau K."/>
            <person name="Wanner G."/>
            <person name="Wolf J."/>
            <person name="Neumann-Schaal M."/>
            <person name="Henke P."/>
            <person name="Tank M."/>
            <person name="Sproer C."/>
            <person name="Bunk B."/>
            <person name="Overmann J."/>
        </authorList>
    </citation>
    <scope>NUCLEOTIDE SEQUENCE [LARGE SCALE GENOMIC DNA]</scope>
    <source>
        <strain evidence="13 14">DSM 6702</strain>
    </source>
</reference>
<keyword evidence="4" id="KW-0276">Fatty acid metabolism</keyword>
<sequence>MPLGLIELPWWGYVLVILGLTHITIASVTIFLHRHQAHHALDLHPLASHFFRAWLWLTTGIVTREWVAIHRKHHAKCETPEDPHSPQIHGLNKVLFDGVDLYRRESTVAETLERYGQGTPNDALERHLYSGHSHLGIGLMLAMDLVLFGPIGLTIWAVQMLWIPFFAAGVINGIGHYWGYRRFAPNDASRNILPWGILIAGEELHNNHHAYATSAKLSNQWWEMDLGWLYIRLLALLGLARIRRVAPKLRITPTKQHCDAGTLQAIFTHRYAVLARFVNSLKPTIMQEIRQQRVGAALGMTDHRALQAVQNGLQRGAEHLTEQERAILEQALAASALLRMLFAMRQELVALWGRSSVPREQLIEQLDRWLQQAEASRVSALRQFSKSLCGYG</sequence>
<evidence type="ECO:0000256" key="7">
    <source>
        <dbReference type="ARBA" id="ARBA00023004"/>
    </source>
</evidence>
<keyword evidence="7" id="KW-0408">Iron</keyword>
<dbReference type="EMBL" id="CP121472">
    <property type="protein sequence ID" value="WPL18155.1"/>
    <property type="molecule type" value="Genomic_DNA"/>
</dbReference>
<dbReference type="Pfam" id="PF01610">
    <property type="entry name" value="DDE_Tnp_ISL3"/>
    <property type="match status" value="1"/>
</dbReference>
<dbReference type="InterPro" id="IPR015876">
    <property type="entry name" value="Acyl-CoA_DS"/>
</dbReference>
<evidence type="ECO:0000313" key="14">
    <source>
        <dbReference type="Proteomes" id="UP001432180"/>
    </source>
</evidence>
<gene>
    <name evidence="13" type="ORF">Thiowin_03214</name>
</gene>
<proteinExistence type="inferred from homology"/>
<organism evidence="13 14">
    <name type="scientific">Thiorhodovibrio winogradskyi</name>
    <dbReference type="NCBI Taxonomy" id="77007"/>
    <lineage>
        <taxon>Bacteria</taxon>
        <taxon>Pseudomonadati</taxon>
        <taxon>Pseudomonadota</taxon>
        <taxon>Gammaproteobacteria</taxon>
        <taxon>Chromatiales</taxon>
        <taxon>Chromatiaceae</taxon>
        <taxon>Thiorhodovibrio</taxon>
    </lineage>
</organism>
<evidence type="ECO:0000256" key="10">
    <source>
        <dbReference type="SAM" id="Phobius"/>
    </source>
</evidence>
<dbReference type="RefSeq" id="WP_328983934.1">
    <property type="nucleotide sequence ID" value="NZ_CP121472.1"/>
</dbReference>
<evidence type="ECO:0000256" key="8">
    <source>
        <dbReference type="ARBA" id="ARBA00023098"/>
    </source>
</evidence>
<feature type="domain" description="Transposase IS204/IS1001/IS1096/IS1165 DDE" evidence="12">
    <location>
        <begin position="286"/>
        <end position="388"/>
    </location>
</feature>
<dbReference type="Proteomes" id="UP001432180">
    <property type="component" value="Chromosome"/>
</dbReference>
<evidence type="ECO:0000256" key="1">
    <source>
        <dbReference type="ARBA" id="ARBA00004141"/>
    </source>
</evidence>
<keyword evidence="14" id="KW-1185">Reference proteome</keyword>
<keyword evidence="5 10" id="KW-1133">Transmembrane helix</keyword>
<dbReference type="InterPro" id="IPR005804">
    <property type="entry name" value="FA_desaturase_dom"/>
</dbReference>
<evidence type="ECO:0000313" key="13">
    <source>
        <dbReference type="EMBL" id="WPL18155.1"/>
    </source>
</evidence>
<dbReference type="Pfam" id="PF00487">
    <property type="entry name" value="FA_desaturase"/>
    <property type="match status" value="1"/>
</dbReference>
<protein>
    <submittedName>
        <fullName evidence="13">Fatty acid desaturase</fullName>
    </submittedName>
</protein>
<keyword evidence="8" id="KW-0443">Lipid metabolism</keyword>
<keyword evidence="6" id="KW-0560">Oxidoreductase</keyword>
<comment type="subcellular location">
    <subcellularLocation>
        <location evidence="1">Membrane</location>
        <topology evidence="1">Multi-pass membrane protein</topology>
    </subcellularLocation>
</comment>
<feature type="transmembrane region" description="Helical" evidence="10">
    <location>
        <begin position="162"/>
        <end position="180"/>
    </location>
</feature>
<feature type="transmembrane region" description="Helical" evidence="10">
    <location>
        <begin position="135"/>
        <end position="156"/>
    </location>
</feature>
<dbReference type="CDD" id="cd03505">
    <property type="entry name" value="Delta9-FADS-like"/>
    <property type="match status" value="1"/>
</dbReference>